<dbReference type="VEuPathDB" id="VectorBase:AAEL006145"/>
<accession>Q0IEK5</accession>
<reference evidence="2" key="3">
    <citation type="submission" date="2012-09" db="EMBL/GenBank/DDBJ databases">
        <authorList>
            <consortium name="VectorBase"/>
        </authorList>
    </citation>
    <scope>NUCLEOTIDE SEQUENCE</scope>
    <source>
        <strain evidence="2">Liverpool</strain>
    </source>
</reference>
<gene>
    <name evidence="2" type="ORF">AaeL_AAEL009655</name>
</gene>
<dbReference type="eggNOG" id="KOG0971">
    <property type="taxonomic scope" value="Eukaryota"/>
</dbReference>
<name>Q0IEK5_AEDAE</name>
<dbReference type="STRING" id="7159.Q0IEK5"/>
<evidence type="ECO:0000256" key="1">
    <source>
        <dbReference type="SAM" id="MobiDB-lite"/>
    </source>
</evidence>
<evidence type="ECO:0000313" key="3">
    <source>
        <dbReference type="Proteomes" id="UP000682892"/>
    </source>
</evidence>
<sequence length="172" mass="19844">MVPVSSDSRQLNKKMMPACCRGDSWLRNADQFVRDLPGRHSEVSSKIPPGVSSEISPGDITRNPWPRSFFANKPSRSSWRKDERSERLKVQANEYKKIVANLEPLHVPQPKDERLEQLEQETTKGNHDWIMSLIRGAEMPVTRIIDHENQQERNQQQIKTKAEQLACEIMGE</sequence>
<reference evidence="2" key="2">
    <citation type="journal article" date="2007" name="Science">
        <title>Genome sequence of Aedes aegypti, a major arbovirus vector.</title>
        <authorList>
            <person name="Nene V."/>
            <person name="Wortman J.R."/>
            <person name="Lawson D."/>
            <person name="Haas B."/>
            <person name="Kodira C."/>
            <person name="Tu Z.J."/>
            <person name="Loftus B."/>
            <person name="Xi Z."/>
            <person name="Megy K."/>
            <person name="Grabherr M."/>
            <person name="Ren Q."/>
            <person name="Zdobnov E.M."/>
            <person name="Lobo N.F."/>
            <person name="Campbell K.S."/>
            <person name="Brown S.E."/>
            <person name="Bonaldo M.F."/>
            <person name="Zhu J."/>
            <person name="Sinkins S.P."/>
            <person name="Hogenkamp D.G."/>
            <person name="Amedeo P."/>
            <person name="Arensburger P."/>
            <person name="Atkinson P.W."/>
            <person name="Bidwell S."/>
            <person name="Biedler J."/>
            <person name="Birney E."/>
            <person name="Bruggner R.V."/>
            <person name="Costas J."/>
            <person name="Coy M.R."/>
            <person name="Crabtree J."/>
            <person name="Crawford M."/>
            <person name="Debruyn B."/>
            <person name="Decaprio D."/>
            <person name="Eiglmeier K."/>
            <person name="Eisenstadt E."/>
            <person name="El-Dorry H."/>
            <person name="Gelbart W.M."/>
            <person name="Gomes S.L."/>
            <person name="Hammond M."/>
            <person name="Hannick L.I."/>
            <person name="Hogan J.R."/>
            <person name="Holmes M.H."/>
            <person name="Jaffe D."/>
            <person name="Johnston J.S."/>
            <person name="Kennedy R.C."/>
            <person name="Koo H."/>
            <person name="Kravitz S."/>
            <person name="Kriventseva E.V."/>
            <person name="Kulp D."/>
            <person name="Labutti K."/>
            <person name="Lee E."/>
            <person name="Li S."/>
            <person name="Lovin D.D."/>
            <person name="Mao C."/>
            <person name="Mauceli E."/>
            <person name="Menck C.F."/>
            <person name="Miller J.R."/>
            <person name="Montgomery P."/>
            <person name="Mori A."/>
            <person name="Nascimento A.L."/>
            <person name="Naveira H.F."/>
            <person name="Nusbaum C."/>
            <person name="O'leary S."/>
            <person name="Orvis J."/>
            <person name="Pertea M."/>
            <person name="Quesneville H."/>
            <person name="Reidenbach K.R."/>
            <person name="Rogers Y.H."/>
            <person name="Roth C.W."/>
            <person name="Schneider J.R."/>
            <person name="Schatz M."/>
            <person name="Shumway M."/>
            <person name="Stanke M."/>
            <person name="Stinson E.O."/>
            <person name="Tubio J.M."/>
            <person name="Vanzee J.P."/>
            <person name="Verjovski-Almeida S."/>
            <person name="Werner D."/>
            <person name="White O."/>
            <person name="Wyder S."/>
            <person name="Zeng Q."/>
            <person name="Zhao Q."/>
            <person name="Zhao Y."/>
            <person name="Hill C.A."/>
            <person name="Raikhel A.S."/>
            <person name="Soares M.B."/>
            <person name="Knudson D.L."/>
            <person name="Lee N.H."/>
            <person name="Galagan J."/>
            <person name="Salzberg S.L."/>
            <person name="Paulsen I.T."/>
            <person name="Dimopoulos G."/>
            <person name="Collins F.H."/>
            <person name="Birren B."/>
            <person name="Fraser-Liggett C.M."/>
            <person name="Severson D.W."/>
        </authorList>
    </citation>
    <scope>NUCLEOTIDE SEQUENCE [LARGE SCALE GENOMIC DNA]</scope>
    <source>
        <strain evidence="2">Liverpool</strain>
    </source>
</reference>
<dbReference type="AlphaFoldDB" id="Q0IEK5"/>
<evidence type="ECO:0000313" key="2">
    <source>
        <dbReference type="EMBL" id="EAT38458.1"/>
    </source>
</evidence>
<proteinExistence type="predicted"/>
<dbReference type="HOGENOM" id="CLU_1556540_0_0_1"/>
<organism evidence="2 3">
    <name type="scientific">Aedes aegypti</name>
    <name type="common">Yellowfever mosquito</name>
    <name type="synonym">Culex aegypti</name>
    <dbReference type="NCBI Taxonomy" id="7159"/>
    <lineage>
        <taxon>Eukaryota</taxon>
        <taxon>Metazoa</taxon>
        <taxon>Ecdysozoa</taxon>
        <taxon>Arthropoda</taxon>
        <taxon>Hexapoda</taxon>
        <taxon>Insecta</taxon>
        <taxon>Pterygota</taxon>
        <taxon>Neoptera</taxon>
        <taxon>Endopterygota</taxon>
        <taxon>Diptera</taxon>
        <taxon>Nematocera</taxon>
        <taxon>Culicoidea</taxon>
        <taxon>Culicidae</taxon>
        <taxon>Culicinae</taxon>
        <taxon>Aedini</taxon>
        <taxon>Aedes</taxon>
        <taxon>Stegomyia</taxon>
    </lineage>
</organism>
<protein>
    <submittedName>
        <fullName evidence="2">AAEL009655-PA</fullName>
    </submittedName>
</protein>
<reference evidence="2" key="1">
    <citation type="submission" date="2005-10" db="EMBL/GenBank/DDBJ databases">
        <authorList>
            <person name="Loftus B.J."/>
            <person name="Nene V.M."/>
            <person name="Hannick L.I."/>
            <person name="Bidwell S."/>
            <person name="Haas B."/>
            <person name="Amedeo P."/>
            <person name="Orvis J."/>
            <person name="Wortman J.R."/>
            <person name="White O.R."/>
            <person name="Salzberg S."/>
            <person name="Shumway M."/>
            <person name="Koo H."/>
            <person name="Zhao Y."/>
            <person name="Holmes M."/>
            <person name="Miller J."/>
            <person name="Schatz M."/>
            <person name="Pop M."/>
            <person name="Pai G."/>
            <person name="Utterback T."/>
            <person name="Rogers Y.-H."/>
            <person name="Kravitz S."/>
            <person name="Fraser C.M."/>
        </authorList>
    </citation>
    <scope>NUCLEOTIDE SEQUENCE</scope>
    <source>
        <strain evidence="2">Liverpool</strain>
    </source>
</reference>
<dbReference type="EMBL" id="CH477600">
    <property type="protein sequence ID" value="EAT38458.1"/>
    <property type="molecule type" value="Genomic_DNA"/>
</dbReference>
<dbReference type="PaxDb" id="7159-AAEL009655-PA"/>
<dbReference type="Proteomes" id="UP000682892">
    <property type="component" value="Unassembled WGS sequence"/>
</dbReference>
<feature type="region of interest" description="Disordered" evidence="1">
    <location>
        <begin position="40"/>
        <end position="85"/>
    </location>
</feature>